<reference evidence="1" key="1">
    <citation type="submission" date="2022-08" db="EMBL/GenBank/DDBJ databases">
        <title>Draft genome sequencing of Roseisolibacter agri AW1220.</title>
        <authorList>
            <person name="Tobiishi Y."/>
            <person name="Tonouchi A."/>
        </authorList>
    </citation>
    <scope>NUCLEOTIDE SEQUENCE</scope>
    <source>
        <strain evidence="1">AW1220</strain>
    </source>
</reference>
<dbReference type="AlphaFoldDB" id="A0AA37V9L2"/>
<name>A0AA37V9L2_9BACT</name>
<comment type="caution">
    <text evidence="1">The sequence shown here is derived from an EMBL/GenBank/DDBJ whole genome shotgun (WGS) entry which is preliminary data.</text>
</comment>
<dbReference type="RefSeq" id="WP_284348986.1">
    <property type="nucleotide sequence ID" value="NZ_BRXS01000002.1"/>
</dbReference>
<organism evidence="1 2">
    <name type="scientific">Roseisolibacter agri</name>
    <dbReference type="NCBI Taxonomy" id="2014610"/>
    <lineage>
        <taxon>Bacteria</taxon>
        <taxon>Pseudomonadati</taxon>
        <taxon>Gemmatimonadota</taxon>
        <taxon>Gemmatimonadia</taxon>
        <taxon>Gemmatimonadales</taxon>
        <taxon>Gemmatimonadaceae</taxon>
        <taxon>Roseisolibacter</taxon>
    </lineage>
</organism>
<evidence type="ECO:0000313" key="1">
    <source>
        <dbReference type="EMBL" id="GLC24538.1"/>
    </source>
</evidence>
<keyword evidence="2" id="KW-1185">Reference proteome</keyword>
<proteinExistence type="predicted"/>
<evidence type="ECO:0000313" key="2">
    <source>
        <dbReference type="Proteomes" id="UP001161325"/>
    </source>
</evidence>
<accession>A0AA37V9L2</accession>
<sequence length="137" mass="14511">MAGYSGKPLGQKLGIKAGHRVALVDAPPDFADTLAPLPDDVVLTSTRGDGAASADVLLLFARQAATLAPELETAARALPRGAMLWVAWPKKASRQPTDITEDVVRRLGLATGLVDVKVCAVDDVWSGLKFLHRRVTS</sequence>
<protein>
    <submittedName>
        <fullName evidence="1">DUF3052 domain-containing protein</fullName>
    </submittedName>
</protein>
<dbReference type="Proteomes" id="UP001161325">
    <property type="component" value="Unassembled WGS sequence"/>
</dbReference>
<gene>
    <name evidence="1" type="ORF">rosag_10510</name>
</gene>
<dbReference type="EMBL" id="BRXS01000002">
    <property type="protein sequence ID" value="GLC24538.1"/>
    <property type="molecule type" value="Genomic_DNA"/>
</dbReference>